<feature type="transmembrane region" description="Helical" evidence="1">
    <location>
        <begin position="165"/>
        <end position="183"/>
    </location>
</feature>
<sequence length="192" mass="21236">MDWVVYWLTSASGLALIGAAIVVPFVIWRIMLGPIFTVVGIKPLAFAYLCAACGLVAMSFVSSYAEFSGRETDGILQEAQRWSIVPHWTFHLTILSLIHVLPLLGLVGVPVAASFLKRGRLTLKNIVACALVLWLVLTILGWAFPGNEWHSTHRLESFLTGLKDLLPLIFFIAMPFMLAIYGCSPPDRLRPL</sequence>
<evidence type="ECO:0008006" key="4">
    <source>
        <dbReference type="Google" id="ProtNLM"/>
    </source>
</evidence>
<feature type="transmembrane region" description="Helical" evidence="1">
    <location>
        <begin position="85"/>
        <end position="113"/>
    </location>
</feature>
<keyword evidence="1" id="KW-1133">Transmembrane helix</keyword>
<evidence type="ECO:0000256" key="1">
    <source>
        <dbReference type="SAM" id="Phobius"/>
    </source>
</evidence>
<protein>
    <recommendedName>
        <fullName evidence="4">Transmembrane protein</fullName>
    </recommendedName>
</protein>
<proteinExistence type="predicted"/>
<keyword evidence="3" id="KW-1185">Reference proteome</keyword>
<dbReference type="EMBL" id="SPUM01000152">
    <property type="protein sequence ID" value="TFW27322.1"/>
    <property type="molecule type" value="Genomic_DNA"/>
</dbReference>
<evidence type="ECO:0000313" key="2">
    <source>
        <dbReference type="EMBL" id="TFW27322.1"/>
    </source>
</evidence>
<evidence type="ECO:0000313" key="3">
    <source>
        <dbReference type="Proteomes" id="UP000297258"/>
    </source>
</evidence>
<dbReference type="AlphaFoldDB" id="A0A4Y9SKV8"/>
<keyword evidence="1" id="KW-0812">Transmembrane</keyword>
<feature type="transmembrane region" description="Helical" evidence="1">
    <location>
        <begin position="125"/>
        <end position="145"/>
    </location>
</feature>
<name>A0A4Y9SKV8_9BURK</name>
<dbReference type="OrthoDB" id="9204709at2"/>
<dbReference type="Proteomes" id="UP000297258">
    <property type="component" value="Unassembled WGS sequence"/>
</dbReference>
<dbReference type="RefSeq" id="WP_135192228.1">
    <property type="nucleotide sequence ID" value="NZ_SPUM01000152.1"/>
</dbReference>
<feature type="transmembrane region" description="Helical" evidence="1">
    <location>
        <begin position="44"/>
        <end position="65"/>
    </location>
</feature>
<comment type="caution">
    <text evidence="2">The sequence shown here is derived from an EMBL/GenBank/DDBJ whole genome shotgun (WGS) entry which is preliminary data.</text>
</comment>
<keyword evidence="1" id="KW-0472">Membrane</keyword>
<accession>A0A4Y9SKV8</accession>
<gene>
    <name evidence="2" type="ORF">E4O92_24360</name>
</gene>
<reference evidence="2 3" key="1">
    <citation type="submission" date="2019-03" db="EMBL/GenBank/DDBJ databases">
        <title>Draft genome of Massilia hortus sp. nov., a novel bacterial species of the Oxalobacteraceae family.</title>
        <authorList>
            <person name="Peta V."/>
            <person name="Raths R."/>
            <person name="Bucking H."/>
        </authorList>
    </citation>
    <scope>NUCLEOTIDE SEQUENCE [LARGE SCALE GENOMIC DNA]</scope>
    <source>
        <strain evidence="2 3">ONC3</strain>
    </source>
</reference>
<organism evidence="2 3">
    <name type="scientific">Massilia horti</name>
    <dbReference type="NCBI Taxonomy" id="2562153"/>
    <lineage>
        <taxon>Bacteria</taxon>
        <taxon>Pseudomonadati</taxon>
        <taxon>Pseudomonadota</taxon>
        <taxon>Betaproteobacteria</taxon>
        <taxon>Burkholderiales</taxon>
        <taxon>Oxalobacteraceae</taxon>
        <taxon>Telluria group</taxon>
        <taxon>Massilia</taxon>
    </lineage>
</organism>
<feature type="transmembrane region" description="Helical" evidence="1">
    <location>
        <begin position="6"/>
        <end position="32"/>
    </location>
</feature>